<sequence>MGVSARAVAVVASPAHRSWLANLDRRAVAPQAVAAIVRQRLLTRDSFRVLDAMEQVTDPDGKSFFVIPRGTGGKKARLATLLTYILNAGTGYGRTAVRNDFPETPYGAAEVGRIVERQHANRWSYEAVRGICDTGGCLVTTPHGVLMGLGGNRFHAQLSRRAGTMWGDLFLVNADRVSDPARRLRDIVESGRISGDGPGLDRLLHHEEIHARQWAALGPLQMPARYLAEEARARIFGGTNSFERDAGLSDGGYR</sequence>
<dbReference type="RefSeq" id="WP_234808552.1">
    <property type="nucleotide sequence ID" value="NZ_AP022564.1"/>
</dbReference>
<reference evidence="1 2" key="1">
    <citation type="journal article" date="2019" name="Emerg. Microbes Infect.">
        <title>Comprehensive subspecies identification of 175 nontuberculous mycobacteria species based on 7547 genomic profiles.</title>
        <authorList>
            <person name="Matsumoto Y."/>
            <person name="Kinjo T."/>
            <person name="Motooka D."/>
            <person name="Nabeya D."/>
            <person name="Jung N."/>
            <person name="Uechi K."/>
            <person name="Horii T."/>
            <person name="Iida T."/>
            <person name="Fujita J."/>
            <person name="Nakamura S."/>
        </authorList>
    </citation>
    <scope>NUCLEOTIDE SEQUENCE [LARGE SCALE GENOMIC DNA]</scope>
    <source>
        <strain evidence="1 2">JCM 12143</strain>
    </source>
</reference>
<keyword evidence="2" id="KW-1185">Reference proteome</keyword>
<accession>A0AAD1HXS2</accession>
<name>A0AAD1HXS2_9MYCO</name>
<dbReference type="Proteomes" id="UP000467636">
    <property type="component" value="Chromosome"/>
</dbReference>
<organism evidence="1 2">
    <name type="scientific">Mycolicibacter terrae</name>
    <dbReference type="NCBI Taxonomy" id="1788"/>
    <lineage>
        <taxon>Bacteria</taxon>
        <taxon>Bacillati</taxon>
        <taxon>Actinomycetota</taxon>
        <taxon>Actinomycetes</taxon>
        <taxon>Mycobacteriales</taxon>
        <taxon>Mycobacteriaceae</taxon>
        <taxon>Mycolicibacter</taxon>
    </lineage>
</organism>
<protein>
    <submittedName>
        <fullName evidence="1">Uncharacterized protein</fullName>
    </submittedName>
</protein>
<evidence type="ECO:0000313" key="1">
    <source>
        <dbReference type="EMBL" id="BBX23304.1"/>
    </source>
</evidence>
<evidence type="ECO:0000313" key="2">
    <source>
        <dbReference type="Proteomes" id="UP000467636"/>
    </source>
</evidence>
<dbReference type="EMBL" id="AP022564">
    <property type="protein sequence ID" value="BBX23304.1"/>
    <property type="molecule type" value="Genomic_DNA"/>
</dbReference>
<gene>
    <name evidence="1" type="ORF">MTER_27150</name>
</gene>
<dbReference type="AlphaFoldDB" id="A0AAD1HXS2"/>
<proteinExistence type="predicted"/>